<keyword evidence="3" id="KW-1185">Reference proteome</keyword>
<gene>
    <name evidence="2" type="ORF">SAMN02745166_02517</name>
</gene>
<feature type="region of interest" description="Disordered" evidence="1">
    <location>
        <begin position="1"/>
        <end position="24"/>
    </location>
</feature>
<dbReference type="AlphaFoldDB" id="A0A1T4Y5C4"/>
<sequence>MKPAATSSPLLPSGLNKESEVLARPPKLESGVRQFVPSKDLSQLAGNDAFCSVL</sequence>
<accession>A0A1T4Y5C4</accession>
<feature type="compositionally biased region" description="Polar residues" evidence="1">
    <location>
        <begin position="1"/>
        <end position="10"/>
    </location>
</feature>
<evidence type="ECO:0000313" key="2">
    <source>
        <dbReference type="EMBL" id="SKA97017.1"/>
    </source>
</evidence>
<reference evidence="3" key="1">
    <citation type="submission" date="2017-02" db="EMBL/GenBank/DDBJ databases">
        <authorList>
            <person name="Varghese N."/>
            <person name="Submissions S."/>
        </authorList>
    </citation>
    <scope>NUCLEOTIDE SEQUENCE [LARGE SCALE GENOMIC DNA]</scope>
    <source>
        <strain evidence="3">ATCC 700200</strain>
    </source>
</reference>
<evidence type="ECO:0000313" key="3">
    <source>
        <dbReference type="Proteomes" id="UP000190774"/>
    </source>
</evidence>
<dbReference type="Proteomes" id="UP000190774">
    <property type="component" value="Unassembled WGS sequence"/>
</dbReference>
<protein>
    <submittedName>
        <fullName evidence="2">Uncharacterized protein</fullName>
    </submittedName>
</protein>
<organism evidence="2 3">
    <name type="scientific">Prosthecobacter debontii</name>
    <dbReference type="NCBI Taxonomy" id="48467"/>
    <lineage>
        <taxon>Bacteria</taxon>
        <taxon>Pseudomonadati</taxon>
        <taxon>Verrucomicrobiota</taxon>
        <taxon>Verrucomicrobiia</taxon>
        <taxon>Verrucomicrobiales</taxon>
        <taxon>Verrucomicrobiaceae</taxon>
        <taxon>Prosthecobacter</taxon>
    </lineage>
</organism>
<proteinExistence type="predicted"/>
<dbReference type="EMBL" id="FUYE01000007">
    <property type="protein sequence ID" value="SKA97017.1"/>
    <property type="molecule type" value="Genomic_DNA"/>
</dbReference>
<evidence type="ECO:0000256" key="1">
    <source>
        <dbReference type="SAM" id="MobiDB-lite"/>
    </source>
</evidence>
<dbReference type="STRING" id="48467.SAMN02745166_02517"/>
<name>A0A1T4Y5C4_9BACT</name>